<proteinExistence type="predicted"/>
<comment type="caution">
    <text evidence="1">The sequence shown here is derived from an EMBL/GenBank/DDBJ whole genome shotgun (WGS) entry which is preliminary data.</text>
</comment>
<evidence type="ECO:0000313" key="2">
    <source>
        <dbReference type="Proteomes" id="UP001528823"/>
    </source>
</evidence>
<keyword evidence="2" id="KW-1185">Reference proteome</keyword>
<accession>A0ABT5UFI1</accession>
<dbReference type="PANTHER" id="PTHR38847">
    <property type="match status" value="1"/>
</dbReference>
<sequence>MTNFLQRLLLYQLIFLIVPIAYATPSDIVIYPGEAYIQSANYSGTGCPIGSTDFIFQEGANEFSVSFKHFKVDNDANYSSSYCQLKFTIVAPPGVAYRLNSLTYKGHATLDQSGMATIANNSRLQSITPINKSTQYVYGSLDNTTEQYFQQTTLTDHLQNWSACNRHAPLEIKTEVSLNSKDQQSTITIKSINGKILFSRKHCSSRLNAKSI</sequence>
<dbReference type="RefSeq" id="WP_274691455.1">
    <property type="nucleotide sequence ID" value="NZ_JAPMOU010000053.1"/>
</dbReference>
<dbReference type="Pfam" id="PF14273">
    <property type="entry name" value="DUF4360"/>
    <property type="match status" value="1"/>
</dbReference>
<organism evidence="1 2">
    <name type="scientific">Spartinivicinus poritis</name>
    <dbReference type="NCBI Taxonomy" id="2994640"/>
    <lineage>
        <taxon>Bacteria</taxon>
        <taxon>Pseudomonadati</taxon>
        <taxon>Pseudomonadota</taxon>
        <taxon>Gammaproteobacteria</taxon>
        <taxon>Oceanospirillales</taxon>
        <taxon>Zooshikellaceae</taxon>
        <taxon>Spartinivicinus</taxon>
    </lineage>
</organism>
<dbReference type="PANTHER" id="PTHR38847:SF1">
    <property type="entry name" value="PSEUDOURIDINE SYNTHASE RSUA_RLUA-LIKE DOMAIN-CONTAINING PROTEIN"/>
    <property type="match status" value="1"/>
</dbReference>
<reference evidence="1 2" key="1">
    <citation type="submission" date="2022-11" db="EMBL/GenBank/DDBJ databases">
        <title>Spartinivicinus poritis sp. nov., isolated from scleractinian coral Porites lutea.</title>
        <authorList>
            <person name="Zhang G."/>
            <person name="Cai L."/>
            <person name="Wei Q."/>
        </authorList>
    </citation>
    <scope>NUCLEOTIDE SEQUENCE [LARGE SCALE GENOMIC DNA]</scope>
    <source>
        <strain evidence="1 2">A2-2</strain>
    </source>
</reference>
<evidence type="ECO:0000313" key="1">
    <source>
        <dbReference type="EMBL" id="MDE1465144.1"/>
    </source>
</evidence>
<dbReference type="EMBL" id="JAPMOU010000053">
    <property type="protein sequence ID" value="MDE1465144.1"/>
    <property type="molecule type" value="Genomic_DNA"/>
</dbReference>
<dbReference type="Proteomes" id="UP001528823">
    <property type="component" value="Unassembled WGS sequence"/>
</dbReference>
<gene>
    <name evidence="1" type="ORF">ORQ98_24585</name>
</gene>
<dbReference type="InterPro" id="IPR025649">
    <property type="entry name" value="DUF4360"/>
</dbReference>
<protein>
    <submittedName>
        <fullName evidence="1">DUF4360 domain-containing protein</fullName>
    </submittedName>
</protein>
<name>A0ABT5UFI1_9GAMM</name>